<dbReference type="InterPro" id="IPR012337">
    <property type="entry name" value="RNaseH-like_sf"/>
</dbReference>
<protein>
    <recommendedName>
        <fullName evidence="1">Exonuclease domain-containing protein</fullName>
    </recommendedName>
</protein>
<dbReference type="GO" id="GO:0008408">
    <property type="term" value="F:3'-5' exonuclease activity"/>
    <property type="evidence" value="ECO:0007669"/>
    <property type="project" value="TreeGrafter"/>
</dbReference>
<dbReference type="SMART" id="SM00479">
    <property type="entry name" value="EXOIII"/>
    <property type="match status" value="1"/>
</dbReference>
<dbReference type="GO" id="GO:0005829">
    <property type="term" value="C:cytosol"/>
    <property type="evidence" value="ECO:0007669"/>
    <property type="project" value="TreeGrafter"/>
</dbReference>
<dbReference type="EMBL" id="UINC01121652">
    <property type="protein sequence ID" value="SVC96972.1"/>
    <property type="molecule type" value="Genomic_DNA"/>
</dbReference>
<dbReference type="SUPFAM" id="SSF53098">
    <property type="entry name" value="Ribonuclease H-like"/>
    <property type="match status" value="1"/>
</dbReference>
<organism evidence="2">
    <name type="scientific">marine metagenome</name>
    <dbReference type="NCBI Taxonomy" id="408172"/>
    <lineage>
        <taxon>unclassified sequences</taxon>
        <taxon>metagenomes</taxon>
        <taxon>ecological metagenomes</taxon>
    </lineage>
</organism>
<accession>A0A382RIB4</accession>
<reference evidence="2" key="1">
    <citation type="submission" date="2018-05" db="EMBL/GenBank/DDBJ databases">
        <authorList>
            <person name="Lanie J.A."/>
            <person name="Ng W.-L."/>
            <person name="Kazmierczak K.M."/>
            <person name="Andrzejewski T.M."/>
            <person name="Davidsen T.M."/>
            <person name="Wayne K.J."/>
            <person name="Tettelin H."/>
            <person name="Glass J.I."/>
            <person name="Rusch D."/>
            <person name="Podicherti R."/>
            <person name="Tsui H.-C.T."/>
            <person name="Winkler M.E."/>
        </authorList>
    </citation>
    <scope>NUCLEOTIDE SEQUENCE</scope>
</reference>
<dbReference type="Pfam" id="PF00929">
    <property type="entry name" value="RNase_T"/>
    <property type="match status" value="1"/>
</dbReference>
<name>A0A382RIB4_9ZZZZ</name>
<sequence length="194" mass="21668">MPHRQSFAVVDVETATSDNSSICQIGIVQFVGGRCVDRWSSLVNPGVPFDEFNVALHGIADETVRHAPRLPEVLPDVRRRLEDQIVGCHTMFDRGAFWAACRLHGEPSLEVRWLDTAAVVRKTWTQFSRRGYKLDNIAEYLGITFQHHDALEDAHAAGQVLLRAIEETGVSVEEWYVRTAVGLPATSVSRNSSE</sequence>
<feature type="domain" description="Exonuclease" evidence="1">
    <location>
        <begin position="6"/>
        <end position="170"/>
    </location>
</feature>
<evidence type="ECO:0000259" key="1">
    <source>
        <dbReference type="SMART" id="SM00479"/>
    </source>
</evidence>
<gene>
    <name evidence="2" type="ORF">METZ01_LOCUS349826</name>
</gene>
<evidence type="ECO:0000313" key="2">
    <source>
        <dbReference type="EMBL" id="SVC96972.1"/>
    </source>
</evidence>
<proteinExistence type="predicted"/>
<dbReference type="PANTHER" id="PTHR30231">
    <property type="entry name" value="DNA POLYMERASE III SUBUNIT EPSILON"/>
    <property type="match status" value="1"/>
</dbReference>
<dbReference type="InterPro" id="IPR013520">
    <property type="entry name" value="Ribonucl_H"/>
</dbReference>
<dbReference type="PANTHER" id="PTHR30231:SF42">
    <property type="entry name" value="EXONUCLEASE"/>
    <property type="match status" value="1"/>
</dbReference>
<dbReference type="InterPro" id="IPR036397">
    <property type="entry name" value="RNaseH_sf"/>
</dbReference>
<dbReference type="Gene3D" id="3.30.420.10">
    <property type="entry name" value="Ribonuclease H-like superfamily/Ribonuclease H"/>
    <property type="match status" value="1"/>
</dbReference>
<dbReference type="GO" id="GO:0003676">
    <property type="term" value="F:nucleic acid binding"/>
    <property type="evidence" value="ECO:0007669"/>
    <property type="project" value="InterPro"/>
</dbReference>
<dbReference type="FunFam" id="3.30.420.10:FF:000045">
    <property type="entry name" value="3'-5' exonuclease DinG"/>
    <property type="match status" value="1"/>
</dbReference>
<dbReference type="AlphaFoldDB" id="A0A382RIB4"/>